<evidence type="ECO:0000313" key="12">
    <source>
        <dbReference type="EMBL" id="GEJ55560.1"/>
    </source>
</evidence>
<dbReference type="SUPFAM" id="SSF51366">
    <property type="entry name" value="Ribulose-phoshate binding barrel"/>
    <property type="match status" value="1"/>
</dbReference>
<dbReference type="Proteomes" id="UP000503640">
    <property type="component" value="Unassembled WGS sequence"/>
</dbReference>
<evidence type="ECO:0000256" key="1">
    <source>
        <dbReference type="ARBA" id="ARBA00000901"/>
    </source>
</evidence>
<comment type="pathway">
    <text evidence="3 9 11">Amino-acid biosynthesis; L-histidine biosynthesis; L-histidine from 5-phospho-alpha-D-ribose 1-diphosphate: step 4/9.</text>
</comment>
<dbReference type="InterPro" id="IPR011060">
    <property type="entry name" value="RibuloseP-bd_barrel"/>
</dbReference>
<keyword evidence="6 9" id="KW-0028">Amino-acid biosynthesis</keyword>
<dbReference type="GO" id="GO:0000162">
    <property type="term" value="P:L-tryptophan biosynthetic process"/>
    <property type="evidence" value="ECO:0007669"/>
    <property type="project" value="TreeGrafter"/>
</dbReference>
<dbReference type="Gene3D" id="3.20.20.70">
    <property type="entry name" value="Aldolase class I"/>
    <property type="match status" value="1"/>
</dbReference>
<dbReference type="HAMAP" id="MF_01014">
    <property type="entry name" value="HisA"/>
    <property type="match status" value="1"/>
</dbReference>
<organism evidence="12 13">
    <name type="scientific">Anaeromyxobacter diazotrophicus</name>
    <dbReference type="NCBI Taxonomy" id="2590199"/>
    <lineage>
        <taxon>Bacteria</taxon>
        <taxon>Pseudomonadati</taxon>
        <taxon>Myxococcota</taxon>
        <taxon>Myxococcia</taxon>
        <taxon>Myxococcales</taxon>
        <taxon>Cystobacterineae</taxon>
        <taxon>Anaeromyxobacteraceae</taxon>
        <taxon>Anaeromyxobacter</taxon>
    </lineage>
</organism>
<proteinExistence type="inferred from homology"/>
<dbReference type="GO" id="GO:0005737">
    <property type="term" value="C:cytoplasm"/>
    <property type="evidence" value="ECO:0007669"/>
    <property type="project" value="UniProtKB-SubCell"/>
</dbReference>
<accession>A0A7I9VHE2</accession>
<name>A0A7I9VHE2_9BACT</name>
<evidence type="ECO:0000256" key="5">
    <source>
        <dbReference type="ARBA" id="ARBA00022490"/>
    </source>
</evidence>
<comment type="subcellular location">
    <subcellularLocation>
        <location evidence="2 9 11">Cytoplasm</location>
    </subcellularLocation>
</comment>
<sequence>MIVLPAIDLMGGEVVRLQKGDFGTRKAYAADPAEVARGFGAAGAQRIHVVDLDGARAGRPVNLEAIGAIAAAGVPFEVGGGLRTLADVERVLNLGAAFAVLGTAAVHRLELVREACARFPGRIVCGIDAKGGEVAVAGWEQGSGLPAAEVARRVKAAGVALVEYTDVARDGMFTGVDAAGAARLAREAGVEVVASGGVASLEDVRACRAAGLAGVIVGKALYEGRIELPQALRAASGEERR</sequence>
<keyword evidence="8 9" id="KW-0413">Isomerase</keyword>
<comment type="caution">
    <text evidence="12">The sequence shown here is derived from an EMBL/GenBank/DDBJ whole genome shotgun (WGS) entry which is preliminary data.</text>
</comment>
<protein>
    <recommendedName>
        <fullName evidence="9 11">1-(5-phosphoribosyl)-5-[(5-phosphoribosylamino)methylideneamino] imidazole-4-carboxamide isomerase</fullName>
        <ecNumber evidence="9 11">5.3.1.16</ecNumber>
    </recommendedName>
    <alternativeName>
        <fullName evidence="9">Phosphoribosylformimino-5-aminoimidazole carboxamide ribotide isomerase</fullName>
    </alternativeName>
</protein>
<dbReference type="CDD" id="cd04732">
    <property type="entry name" value="HisA"/>
    <property type="match status" value="1"/>
</dbReference>
<evidence type="ECO:0000256" key="9">
    <source>
        <dbReference type="HAMAP-Rule" id="MF_01014"/>
    </source>
</evidence>
<dbReference type="GO" id="GO:0000105">
    <property type="term" value="P:L-histidine biosynthetic process"/>
    <property type="evidence" value="ECO:0007669"/>
    <property type="project" value="UniProtKB-UniRule"/>
</dbReference>
<reference evidence="13" key="1">
    <citation type="journal article" date="2020" name="Appl. Environ. Microbiol.">
        <title>Diazotrophic Anaeromyxobacter Isolates from Soils.</title>
        <authorList>
            <person name="Masuda Y."/>
            <person name="Yamanaka H."/>
            <person name="Xu Z.X."/>
            <person name="Shiratori Y."/>
            <person name="Aono T."/>
            <person name="Amachi S."/>
            <person name="Senoo K."/>
            <person name="Itoh H."/>
        </authorList>
    </citation>
    <scope>NUCLEOTIDE SEQUENCE [LARGE SCALE GENOMIC DNA]</scope>
    <source>
        <strain evidence="13">R267</strain>
    </source>
</reference>
<evidence type="ECO:0000256" key="10">
    <source>
        <dbReference type="RuleBase" id="RU003657"/>
    </source>
</evidence>
<evidence type="ECO:0000256" key="3">
    <source>
        <dbReference type="ARBA" id="ARBA00005133"/>
    </source>
</evidence>
<comment type="similarity">
    <text evidence="4 9 10">Belongs to the HisA/HisF family.</text>
</comment>
<dbReference type="GO" id="GO:0003949">
    <property type="term" value="F:1-(5-phosphoribosyl)-5-[(5-phosphoribosylamino)methylideneamino]imidazole-4-carboxamide isomerase activity"/>
    <property type="evidence" value="ECO:0007669"/>
    <property type="project" value="UniProtKB-UniRule"/>
</dbReference>
<evidence type="ECO:0000256" key="6">
    <source>
        <dbReference type="ARBA" id="ARBA00022605"/>
    </source>
</evidence>
<dbReference type="InterPro" id="IPR006062">
    <property type="entry name" value="His_biosynth"/>
</dbReference>
<dbReference type="AlphaFoldDB" id="A0A7I9VHE2"/>
<gene>
    <name evidence="9 12" type="primary">hisA</name>
    <name evidence="12" type="ORF">AMYX_03010</name>
</gene>
<dbReference type="UniPathway" id="UPA00031">
    <property type="reaction ID" value="UER00009"/>
</dbReference>
<feature type="active site" description="Proton donor" evidence="9">
    <location>
        <position position="128"/>
    </location>
</feature>
<dbReference type="Pfam" id="PF00977">
    <property type="entry name" value="His_biosynth"/>
    <property type="match status" value="1"/>
</dbReference>
<dbReference type="NCBIfam" id="TIGR00007">
    <property type="entry name" value="1-(5-phosphoribosyl)-5-[(5-phosphoribosylamino)methylideneamino]imidazole-4-carboxamide isomerase"/>
    <property type="match status" value="1"/>
</dbReference>
<keyword evidence="5 9" id="KW-0963">Cytoplasm</keyword>
<dbReference type="RefSeq" id="WP_176062351.1">
    <property type="nucleotide sequence ID" value="NZ_BJTG01000001.1"/>
</dbReference>
<dbReference type="FunFam" id="3.20.20.70:FF:000009">
    <property type="entry name" value="1-(5-phosphoribosyl)-5-[(5-phosphoribosylamino)methylideneamino] imidazole-4-carboxamide isomerase"/>
    <property type="match status" value="1"/>
</dbReference>
<dbReference type="EMBL" id="BJTG01000001">
    <property type="protein sequence ID" value="GEJ55560.1"/>
    <property type="molecule type" value="Genomic_DNA"/>
</dbReference>
<comment type="catalytic activity">
    <reaction evidence="1 9 11">
        <text>1-(5-phospho-beta-D-ribosyl)-5-[(5-phospho-beta-D-ribosylamino)methylideneamino]imidazole-4-carboxamide = 5-[(5-phospho-1-deoxy-D-ribulos-1-ylimino)methylamino]-1-(5-phospho-beta-D-ribosyl)imidazole-4-carboxamide</text>
        <dbReference type="Rhea" id="RHEA:15469"/>
        <dbReference type="ChEBI" id="CHEBI:58435"/>
        <dbReference type="ChEBI" id="CHEBI:58525"/>
        <dbReference type="EC" id="5.3.1.16"/>
    </reaction>
</comment>
<keyword evidence="7 9" id="KW-0368">Histidine biosynthesis</keyword>
<dbReference type="PANTHER" id="PTHR43090:SF2">
    <property type="entry name" value="1-(5-PHOSPHORIBOSYL)-5-[(5-PHOSPHORIBOSYLAMINO)METHYLIDENEAMINO] IMIDAZOLE-4-CARBOXAMIDE ISOMERASE"/>
    <property type="match status" value="1"/>
</dbReference>
<dbReference type="PANTHER" id="PTHR43090">
    <property type="entry name" value="1-(5-PHOSPHORIBOSYL)-5-[(5-PHOSPHORIBOSYLAMINO)METHYLIDENEAMINO] IMIDAZOLE-4-CARBOXAMIDE ISOMERASE"/>
    <property type="match status" value="1"/>
</dbReference>
<keyword evidence="13" id="KW-1185">Reference proteome</keyword>
<evidence type="ECO:0000256" key="11">
    <source>
        <dbReference type="RuleBase" id="RU003658"/>
    </source>
</evidence>
<dbReference type="InterPro" id="IPR013785">
    <property type="entry name" value="Aldolase_TIM"/>
</dbReference>
<dbReference type="InterPro" id="IPR006063">
    <property type="entry name" value="HisA_bact_arch"/>
</dbReference>
<evidence type="ECO:0000313" key="13">
    <source>
        <dbReference type="Proteomes" id="UP000503640"/>
    </source>
</evidence>
<evidence type="ECO:0000256" key="7">
    <source>
        <dbReference type="ARBA" id="ARBA00023102"/>
    </source>
</evidence>
<dbReference type="EC" id="5.3.1.16" evidence="9 11"/>
<evidence type="ECO:0000256" key="2">
    <source>
        <dbReference type="ARBA" id="ARBA00004496"/>
    </source>
</evidence>
<dbReference type="InterPro" id="IPR044524">
    <property type="entry name" value="Isoase_HisA-like"/>
</dbReference>
<dbReference type="InterPro" id="IPR023016">
    <property type="entry name" value="HisA/PriA"/>
</dbReference>
<evidence type="ECO:0000256" key="8">
    <source>
        <dbReference type="ARBA" id="ARBA00023235"/>
    </source>
</evidence>
<evidence type="ECO:0000256" key="4">
    <source>
        <dbReference type="ARBA" id="ARBA00009667"/>
    </source>
</evidence>
<feature type="active site" description="Proton acceptor" evidence="9">
    <location>
        <position position="8"/>
    </location>
</feature>